<evidence type="ECO:0000256" key="1">
    <source>
        <dbReference type="SAM" id="MobiDB-lite"/>
    </source>
</evidence>
<keyword evidence="3" id="KW-1185">Reference proteome</keyword>
<dbReference type="Proteomes" id="UP000266841">
    <property type="component" value="Unassembled WGS sequence"/>
</dbReference>
<evidence type="ECO:0000313" key="2">
    <source>
        <dbReference type="EMBL" id="EJK61498.1"/>
    </source>
</evidence>
<accession>K0S5U1</accession>
<name>K0S5U1_THAOC</name>
<dbReference type="AlphaFoldDB" id="K0S5U1"/>
<sequence length="172" mass="18462">MAPLGRGELLLNHEPPSNGGWQHQKFESRLIDEVIPAAALSDLQIRTRTGGQTTEVPPSPTATALHKGCIGVGAMGVVIGPPGEAIEELDSPYHRCANRARQAAPSPVIPVNFMSFDTAIFCLWSEMSRLPVSTAAHANSSLCSSVMESTITLSGQVRKEVLNKKSEFQNSR</sequence>
<proteinExistence type="predicted"/>
<reference evidence="2 3" key="1">
    <citation type="journal article" date="2012" name="Genome Biol.">
        <title>Genome and low-iron response of an oceanic diatom adapted to chronic iron limitation.</title>
        <authorList>
            <person name="Lommer M."/>
            <person name="Specht M."/>
            <person name="Roy A.S."/>
            <person name="Kraemer L."/>
            <person name="Andreson R."/>
            <person name="Gutowska M.A."/>
            <person name="Wolf J."/>
            <person name="Bergner S.V."/>
            <person name="Schilhabel M.B."/>
            <person name="Klostermeier U.C."/>
            <person name="Beiko R.G."/>
            <person name="Rosenstiel P."/>
            <person name="Hippler M."/>
            <person name="Laroche J."/>
        </authorList>
    </citation>
    <scope>NUCLEOTIDE SEQUENCE [LARGE SCALE GENOMIC DNA]</scope>
    <source>
        <strain evidence="2 3">CCMP1005</strain>
    </source>
</reference>
<comment type="caution">
    <text evidence="2">The sequence shown here is derived from an EMBL/GenBank/DDBJ whole genome shotgun (WGS) entry which is preliminary data.</text>
</comment>
<organism evidence="2 3">
    <name type="scientific">Thalassiosira oceanica</name>
    <name type="common">Marine diatom</name>
    <dbReference type="NCBI Taxonomy" id="159749"/>
    <lineage>
        <taxon>Eukaryota</taxon>
        <taxon>Sar</taxon>
        <taxon>Stramenopiles</taxon>
        <taxon>Ochrophyta</taxon>
        <taxon>Bacillariophyta</taxon>
        <taxon>Coscinodiscophyceae</taxon>
        <taxon>Thalassiosirophycidae</taxon>
        <taxon>Thalassiosirales</taxon>
        <taxon>Thalassiosiraceae</taxon>
        <taxon>Thalassiosira</taxon>
    </lineage>
</organism>
<protein>
    <submittedName>
        <fullName evidence="2">Uncharacterized protein</fullName>
    </submittedName>
</protein>
<dbReference type="EMBL" id="AGNL01019908">
    <property type="protein sequence ID" value="EJK61498.1"/>
    <property type="molecule type" value="Genomic_DNA"/>
</dbReference>
<evidence type="ECO:0000313" key="3">
    <source>
        <dbReference type="Proteomes" id="UP000266841"/>
    </source>
</evidence>
<gene>
    <name evidence="2" type="ORF">THAOC_18005</name>
</gene>
<feature type="region of interest" description="Disordered" evidence="1">
    <location>
        <begin position="1"/>
        <end position="21"/>
    </location>
</feature>